<comment type="caution">
    <text evidence="1">The sequence shown here is derived from an EMBL/GenBank/DDBJ whole genome shotgun (WGS) entry which is preliminary data.</text>
</comment>
<dbReference type="RefSeq" id="WP_310345965.1">
    <property type="nucleotide sequence ID" value="NZ_JAVDXO010000012.1"/>
</dbReference>
<dbReference type="Gene3D" id="2.40.10.120">
    <property type="match status" value="1"/>
</dbReference>
<dbReference type="PRINTS" id="PR00834">
    <property type="entry name" value="PROTEASES2C"/>
</dbReference>
<keyword evidence="1" id="KW-0378">Hydrolase</keyword>
<gene>
    <name evidence="1" type="ORF">J2X15_003849</name>
</gene>
<keyword evidence="2" id="KW-1185">Reference proteome</keyword>
<dbReference type="PANTHER" id="PTHR43019">
    <property type="entry name" value="SERINE ENDOPROTEASE DEGS"/>
    <property type="match status" value="1"/>
</dbReference>
<proteinExistence type="predicted"/>
<accession>A0ABU1ZSM1</accession>
<dbReference type="PANTHER" id="PTHR43019:SF23">
    <property type="entry name" value="PROTEASE DO-LIKE 5, CHLOROPLASTIC"/>
    <property type="match status" value="1"/>
</dbReference>
<keyword evidence="1" id="KW-0645">Protease</keyword>
<reference evidence="1 2" key="1">
    <citation type="submission" date="2023-07" db="EMBL/GenBank/DDBJ databases">
        <title>Sorghum-associated microbial communities from plants grown in Nebraska, USA.</title>
        <authorList>
            <person name="Schachtman D."/>
        </authorList>
    </citation>
    <scope>NUCLEOTIDE SEQUENCE [LARGE SCALE GENOMIC DNA]</scope>
    <source>
        <strain evidence="1 2">BE308</strain>
    </source>
</reference>
<dbReference type="GO" id="GO:0008233">
    <property type="term" value="F:peptidase activity"/>
    <property type="evidence" value="ECO:0007669"/>
    <property type="project" value="UniProtKB-KW"/>
</dbReference>
<dbReference type="InterPro" id="IPR009003">
    <property type="entry name" value="Peptidase_S1_PA"/>
</dbReference>
<dbReference type="SUPFAM" id="SSF50494">
    <property type="entry name" value="Trypsin-like serine proteases"/>
    <property type="match status" value="1"/>
</dbReference>
<evidence type="ECO:0000313" key="1">
    <source>
        <dbReference type="EMBL" id="MDR7308533.1"/>
    </source>
</evidence>
<dbReference type="EMBL" id="JAVDXO010000012">
    <property type="protein sequence ID" value="MDR7308533.1"/>
    <property type="molecule type" value="Genomic_DNA"/>
</dbReference>
<protein>
    <submittedName>
        <fullName evidence="1">S1-C subfamily serine protease</fullName>
    </submittedName>
</protein>
<name>A0ABU1ZSM1_9BURK</name>
<dbReference type="Proteomes" id="UP001268089">
    <property type="component" value="Unassembled WGS sequence"/>
</dbReference>
<dbReference type="GO" id="GO:0006508">
    <property type="term" value="P:proteolysis"/>
    <property type="evidence" value="ECO:0007669"/>
    <property type="project" value="UniProtKB-KW"/>
</dbReference>
<evidence type="ECO:0000313" key="2">
    <source>
        <dbReference type="Proteomes" id="UP001268089"/>
    </source>
</evidence>
<dbReference type="InterPro" id="IPR001940">
    <property type="entry name" value="Peptidase_S1C"/>
</dbReference>
<sequence length="419" mass="44014">MTTQVHGVGLLVVAALSGLLVACSTSVQKVPVGAALVAPIDAGTKIIQFRKIADALPKGELVGKSRFGVLCIPGKPLAWRDGRVNVNDDEFAESFRQEVEKAKFATVVESGATLETAISPRAGFLVSGQVAGVSMDTCAPWSDFGNWRDARGGAYVKVQWQVYSTLQKKVVYETATEGSYQTDDSVSGGTTELMRSAFASATQNLLADAAFYRTIHGDKKGASAMAEPLRAMEAAKGASAVDEPRSAVFTVIAGMNRGSGFVVSADGYLITSEHTVRGYQLVKLKSATGRESLGFVIRRDEQSDVALVQLTERNASTLALRSSPAVLAGEDVYVMDVVARAPDIGIRKGAVGTQKDAVGPKWVRTSVPLAPLDAGAPFFDKTGKVVGVAVASAVDDPAQPTGGFVPISEVLARLALSFK</sequence>
<organism evidence="1 2">
    <name type="scientific">Rhodoferax saidenbachensis</name>
    <dbReference type="NCBI Taxonomy" id="1484693"/>
    <lineage>
        <taxon>Bacteria</taxon>
        <taxon>Pseudomonadati</taxon>
        <taxon>Pseudomonadota</taxon>
        <taxon>Betaproteobacteria</taxon>
        <taxon>Burkholderiales</taxon>
        <taxon>Comamonadaceae</taxon>
        <taxon>Rhodoferax</taxon>
    </lineage>
</organism>
<dbReference type="Pfam" id="PF13365">
    <property type="entry name" value="Trypsin_2"/>
    <property type="match status" value="1"/>
</dbReference>